<dbReference type="InterPro" id="IPR011161">
    <property type="entry name" value="MHC_I-like_Ag-recog"/>
</dbReference>
<feature type="non-terminal residue" evidence="8">
    <location>
        <position position="278"/>
    </location>
</feature>
<dbReference type="Gene3D" id="3.30.500.10">
    <property type="entry name" value="MHC class I-like antigen recognition-like"/>
    <property type="match status" value="1"/>
</dbReference>
<dbReference type="PROSITE" id="PS00290">
    <property type="entry name" value="IG_MHC"/>
    <property type="match status" value="1"/>
</dbReference>
<dbReference type="AlphaFoldDB" id="A0A6P8P7Y9"/>
<keyword evidence="7" id="KW-1185">Reference proteome</keyword>
<dbReference type="PANTHER" id="PTHR16675">
    <property type="entry name" value="MHC CLASS I-RELATED"/>
    <property type="match status" value="1"/>
</dbReference>
<evidence type="ECO:0000256" key="4">
    <source>
        <dbReference type="ARBA" id="ARBA00023157"/>
    </source>
</evidence>
<dbReference type="InterPro" id="IPR013783">
    <property type="entry name" value="Ig-like_fold"/>
</dbReference>
<dbReference type="OrthoDB" id="8936120at2759"/>
<dbReference type="RefSeq" id="XP_033771621.1">
    <property type="nucleotide sequence ID" value="XM_033915730.1"/>
</dbReference>
<dbReference type="InterPro" id="IPR003597">
    <property type="entry name" value="Ig_C1-set"/>
</dbReference>
<reference evidence="8" key="1">
    <citation type="submission" date="2025-08" db="UniProtKB">
        <authorList>
            <consortium name="RefSeq"/>
        </authorList>
    </citation>
    <scope>IDENTIFICATION</scope>
</reference>
<keyword evidence="3" id="KW-0472">Membrane</keyword>
<dbReference type="SUPFAM" id="SSF48726">
    <property type="entry name" value="Immunoglobulin"/>
    <property type="match status" value="1"/>
</dbReference>
<name>A0A6P8P7Y9_GEOSA</name>
<dbReference type="FunFam" id="2.60.40.10:FF:000204">
    <property type="entry name" value="Major histocompatibility complex, class I-related protein"/>
    <property type="match status" value="1"/>
</dbReference>
<dbReference type="Gene3D" id="2.60.40.10">
    <property type="entry name" value="Immunoglobulins"/>
    <property type="match status" value="1"/>
</dbReference>
<evidence type="ECO:0000259" key="6">
    <source>
        <dbReference type="PROSITE" id="PS50835"/>
    </source>
</evidence>
<dbReference type="SUPFAM" id="SSF54452">
    <property type="entry name" value="MHC antigen-recognition domain"/>
    <property type="match status" value="1"/>
</dbReference>
<dbReference type="KEGG" id="gsh:117346334"/>
<dbReference type="PANTHER" id="PTHR16675:SF235">
    <property type="entry name" value="SHKT DOMAIN-CONTAINING PROTEIN"/>
    <property type="match status" value="1"/>
</dbReference>
<dbReference type="GO" id="GO:0005615">
    <property type="term" value="C:extracellular space"/>
    <property type="evidence" value="ECO:0007669"/>
    <property type="project" value="TreeGrafter"/>
</dbReference>
<dbReference type="SMART" id="SM00407">
    <property type="entry name" value="IGc1"/>
    <property type="match status" value="1"/>
</dbReference>
<keyword evidence="4" id="KW-1015">Disulfide bond</keyword>
<dbReference type="GeneID" id="117346334"/>
<dbReference type="InterPro" id="IPR037055">
    <property type="entry name" value="MHC_I-like_Ag-recog_sf"/>
</dbReference>
<evidence type="ECO:0000256" key="2">
    <source>
        <dbReference type="ARBA" id="ARBA00022729"/>
    </source>
</evidence>
<dbReference type="Proteomes" id="UP000515159">
    <property type="component" value="Chromosome 12"/>
</dbReference>
<dbReference type="InterPro" id="IPR050208">
    <property type="entry name" value="MHC_class-I_related"/>
</dbReference>
<dbReference type="Pfam" id="PF00129">
    <property type="entry name" value="MHC_I"/>
    <property type="match status" value="1"/>
</dbReference>
<dbReference type="InterPro" id="IPR011162">
    <property type="entry name" value="MHC_I/II-like_Ag-recog"/>
</dbReference>
<organism evidence="7 8">
    <name type="scientific">Geotrypetes seraphini</name>
    <name type="common">Gaboon caecilian</name>
    <name type="synonym">Caecilia seraphini</name>
    <dbReference type="NCBI Taxonomy" id="260995"/>
    <lineage>
        <taxon>Eukaryota</taxon>
        <taxon>Metazoa</taxon>
        <taxon>Chordata</taxon>
        <taxon>Craniata</taxon>
        <taxon>Vertebrata</taxon>
        <taxon>Euteleostomi</taxon>
        <taxon>Amphibia</taxon>
        <taxon>Gymnophiona</taxon>
        <taxon>Geotrypetes</taxon>
    </lineage>
</organism>
<dbReference type="InterPro" id="IPR036179">
    <property type="entry name" value="Ig-like_dom_sf"/>
</dbReference>
<protein>
    <submittedName>
        <fullName evidence="8">Major histocompatibility complex class I-related gene protein-like</fullName>
    </submittedName>
</protein>
<feature type="domain" description="Ig-like" evidence="6">
    <location>
        <begin position="189"/>
        <end position="277"/>
    </location>
</feature>
<evidence type="ECO:0000313" key="8">
    <source>
        <dbReference type="RefSeq" id="XP_033771621.1"/>
    </source>
</evidence>
<evidence type="ECO:0000256" key="3">
    <source>
        <dbReference type="ARBA" id="ARBA00023136"/>
    </source>
</evidence>
<dbReference type="InterPro" id="IPR007110">
    <property type="entry name" value="Ig-like_dom"/>
</dbReference>
<keyword evidence="2" id="KW-0732">Signal</keyword>
<dbReference type="GO" id="GO:0006955">
    <property type="term" value="P:immune response"/>
    <property type="evidence" value="ECO:0007669"/>
    <property type="project" value="TreeGrafter"/>
</dbReference>
<evidence type="ECO:0000256" key="5">
    <source>
        <dbReference type="ARBA" id="ARBA00023180"/>
    </source>
</evidence>
<evidence type="ECO:0000313" key="7">
    <source>
        <dbReference type="Proteomes" id="UP000515159"/>
    </source>
</evidence>
<keyword evidence="5" id="KW-0325">Glycoprotein</keyword>
<sequence length="278" mass="32718">MAVGNSRRNHSLRYLTTIIKDAEPSALYFFAAVYLNDIIVEWYDSHTEVLEPRTAWVRKAVSPYNWRIKNQYLLLLQRNSMNVMKQIMLLTNQTEGVHTYQTMEGCELTDTNTTFVFYRTAFDRADFMHINTDTMNWTTEMPEAERIVQYRNANKTLTQWFVKGLRTLCDELRFLLPFANQTLQRKDKPNVRITERKLLNDSVTLYCHAYGFYPRCVEMKWLKNGAETQVKLEAEAILPNPDGTYQAAVSLNVKSNTRDDYACLVWHRSLEEDETVHW</sequence>
<dbReference type="PROSITE" id="PS50835">
    <property type="entry name" value="IG_LIKE"/>
    <property type="match status" value="1"/>
</dbReference>
<dbReference type="InParanoid" id="A0A6P8P7Y9"/>
<comment type="subcellular location">
    <subcellularLocation>
        <location evidence="1">Membrane</location>
    </subcellularLocation>
</comment>
<dbReference type="GO" id="GO:0009897">
    <property type="term" value="C:external side of plasma membrane"/>
    <property type="evidence" value="ECO:0007669"/>
    <property type="project" value="TreeGrafter"/>
</dbReference>
<accession>A0A6P8P7Y9</accession>
<dbReference type="Pfam" id="PF07654">
    <property type="entry name" value="C1-set"/>
    <property type="match status" value="1"/>
</dbReference>
<dbReference type="InterPro" id="IPR003006">
    <property type="entry name" value="Ig/MHC_CS"/>
</dbReference>
<gene>
    <name evidence="8" type="primary">LOC117346334</name>
</gene>
<evidence type="ECO:0000256" key="1">
    <source>
        <dbReference type="ARBA" id="ARBA00004370"/>
    </source>
</evidence>
<proteinExistence type="predicted"/>